<dbReference type="KEGG" id="tet:TTHERM_00035250"/>
<dbReference type="InParanoid" id="Q22MJ5"/>
<dbReference type="GeneID" id="7843920"/>
<proteinExistence type="predicted"/>
<dbReference type="EMBL" id="GG662720">
    <property type="protein sequence ID" value="EAR86561.2"/>
    <property type="molecule type" value="Genomic_DNA"/>
</dbReference>
<accession>Q22MJ5</accession>
<dbReference type="HOGENOM" id="CLU_1558371_0_0_1"/>
<gene>
    <name evidence="1" type="ORF">TTHERM_00035250</name>
</gene>
<evidence type="ECO:0000313" key="2">
    <source>
        <dbReference type="Proteomes" id="UP000009168"/>
    </source>
</evidence>
<dbReference type="Proteomes" id="UP000009168">
    <property type="component" value="Unassembled WGS sequence"/>
</dbReference>
<dbReference type="RefSeq" id="XP_977025.2">
    <property type="nucleotide sequence ID" value="XM_971932.2"/>
</dbReference>
<organism evidence="1 2">
    <name type="scientific">Tetrahymena thermophila (strain SB210)</name>
    <dbReference type="NCBI Taxonomy" id="312017"/>
    <lineage>
        <taxon>Eukaryota</taxon>
        <taxon>Sar</taxon>
        <taxon>Alveolata</taxon>
        <taxon>Ciliophora</taxon>
        <taxon>Intramacronucleata</taxon>
        <taxon>Oligohymenophorea</taxon>
        <taxon>Hymenostomatida</taxon>
        <taxon>Tetrahymenina</taxon>
        <taxon>Tetrahymenidae</taxon>
        <taxon>Tetrahymena</taxon>
    </lineage>
</organism>
<evidence type="ECO:0000313" key="1">
    <source>
        <dbReference type="EMBL" id="EAR86561.2"/>
    </source>
</evidence>
<name>Q22MJ5_TETTS</name>
<dbReference type="AlphaFoldDB" id="Q22MJ5"/>
<protein>
    <submittedName>
        <fullName evidence="1">Uncharacterized protein</fullName>
    </submittedName>
</protein>
<sequence>MSHEEALAPFFSKIMQYLGRYISKNIQKSKKKQLEIRKRKIQRNTHNLGRNKRRQVKDCIVLKGNKKVEEETSSTNHLFCSVQKKRYSNQNQALFILNFQMSLPKKVVNKERQICEAPELTVYEHTTEMQTSHMCQEEIEINNWLEEHNIQMADPLDLIHQYFHVKKKKISEKIAENKKSKGLTQGSLLLERRAKKNVNAPTISFSENI</sequence>
<reference evidence="2" key="1">
    <citation type="journal article" date="2006" name="PLoS Biol.">
        <title>Macronuclear genome sequence of the ciliate Tetrahymena thermophila, a model eukaryote.</title>
        <authorList>
            <person name="Eisen J.A."/>
            <person name="Coyne R.S."/>
            <person name="Wu M."/>
            <person name="Wu D."/>
            <person name="Thiagarajan M."/>
            <person name="Wortman J.R."/>
            <person name="Badger J.H."/>
            <person name="Ren Q."/>
            <person name="Amedeo P."/>
            <person name="Jones K.M."/>
            <person name="Tallon L.J."/>
            <person name="Delcher A.L."/>
            <person name="Salzberg S.L."/>
            <person name="Silva J.C."/>
            <person name="Haas B.J."/>
            <person name="Majoros W.H."/>
            <person name="Farzad M."/>
            <person name="Carlton J.M."/>
            <person name="Smith R.K. Jr."/>
            <person name="Garg J."/>
            <person name="Pearlman R.E."/>
            <person name="Karrer K.M."/>
            <person name="Sun L."/>
            <person name="Manning G."/>
            <person name="Elde N.C."/>
            <person name="Turkewitz A.P."/>
            <person name="Asai D.J."/>
            <person name="Wilkes D.E."/>
            <person name="Wang Y."/>
            <person name="Cai H."/>
            <person name="Collins K."/>
            <person name="Stewart B.A."/>
            <person name="Lee S.R."/>
            <person name="Wilamowska K."/>
            <person name="Weinberg Z."/>
            <person name="Ruzzo W.L."/>
            <person name="Wloga D."/>
            <person name="Gaertig J."/>
            <person name="Frankel J."/>
            <person name="Tsao C.-C."/>
            <person name="Gorovsky M.A."/>
            <person name="Keeling P.J."/>
            <person name="Waller R.F."/>
            <person name="Patron N.J."/>
            <person name="Cherry J.M."/>
            <person name="Stover N.A."/>
            <person name="Krieger C.J."/>
            <person name="del Toro C."/>
            <person name="Ryder H.F."/>
            <person name="Williamson S.C."/>
            <person name="Barbeau R.A."/>
            <person name="Hamilton E.P."/>
            <person name="Orias E."/>
        </authorList>
    </citation>
    <scope>NUCLEOTIDE SEQUENCE [LARGE SCALE GENOMIC DNA]</scope>
    <source>
        <strain evidence="2">SB210</strain>
    </source>
</reference>
<keyword evidence="2" id="KW-1185">Reference proteome</keyword>